<feature type="chain" id="PRO_5040191024" evidence="2">
    <location>
        <begin position="26"/>
        <end position="271"/>
    </location>
</feature>
<feature type="signal peptide" evidence="2">
    <location>
        <begin position="1"/>
        <end position="25"/>
    </location>
</feature>
<dbReference type="Gene3D" id="3.90.215.10">
    <property type="entry name" value="Gamma Fibrinogen, chain A, domain 1"/>
    <property type="match status" value="1"/>
</dbReference>
<keyword evidence="1" id="KW-1015">Disulfide bond</keyword>
<dbReference type="AlphaFoldDB" id="A0A9Q1CKQ6"/>
<evidence type="ECO:0000313" key="4">
    <source>
        <dbReference type="EMBL" id="KAJ8046538.1"/>
    </source>
</evidence>
<proteinExistence type="predicted"/>
<dbReference type="PANTHER" id="PTHR19143:SF327">
    <property type="entry name" value="FI21813P1-RELATED"/>
    <property type="match status" value="1"/>
</dbReference>
<dbReference type="OrthoDB" id="7735550at2759"/>
<keyword evidence="2" id="KW-0732">Signal</keyword>
<evidence type="ECO:0000256" key="2">
    <source>
        <dbReference type="SAM" id="SignalP"/>
    </source>
</evidence>
<reference evidence="4" key="1">
    <citation type="submission" date="2021-10" db="EMBL/GenBank/DDBJ databases">
        <title>Tropical sea cucumber genome reveals ecological adaptation and Cuvierian tubules defense mechanism.</title>
        <authorList>
            <person name="Chen T."/>
        </authorList>
    </citation>
    <scope>NUCLEOTIDE SEQUENCE</scope>
    <source>
        <strain evidence="4">Nanhai2018</strain>
        <tissue evidence="4">Muscle</tissue>
    </source>
</reference>
<dbReference type="Proteomes" id="UP001152320">
    <property type="component" value="Chromosome 2"/>
</dbReference>
<dbReference type="GO" id="GO:0005615">
    <property type="term" value="C:extracellular space"/>
    <property type="evidence" value="ECO:0007669"/>
    <property type="project" value="TreeGrafter"/>
</dbReference>
<accession>A0A9Q1CKQ6</accession>
<organism evidence="4 5">
    <name type="scientific">Holothuria leucospilota</name>
    <name type="common">Black long sea cucumber</name>
    <name type="synonym">Mertensiothuria leucospilota</name>
    <dbReference type="NCBI Taxonomy" id="206669"/>
    <lineage>
        <taxon>Eukaryota</taxon>
        <taxon>Metazoa</taxon>
        <taxon>Echinodermata</taxon>
        <taxon>Eleutherozoa</taxon>
        <taxon>Echinozoa</taxon>
        <taxon>Holothuroidea</taxon>
        <taxon>Aspidochirotacea</taxon>
        <taxon>Aspidochirotida</taxon>
        <taxon>Holothuriidae</taxon>
        <taxon>Holothuria</taxon>
    </lineage>
</organism>
<dbReference type="Pfam" id="PF00147">
    <property type="entry name" value="Fibrinogen_C"/>
    <property type="match status" value="1"/>
</dbReference>
<sequence>MKGNSPCLLFFMFLWTFWMTPSALCDLLPSGYVNIQISSDGAMQVLLSDIGNGPPLPAKDCSQLLQEGVTTSGVYRIQPVTYPQPFYVYCDMETEGGGWTIIQKRLDGSVGFYRGWEDYKEGFGNINSEYWLGNEKLFYLTAQGDYRLRVDLKDFEGETRYATYDKFRIGDETTFYKLMLGVYSGNAGDSLRNHNNTGFSTKDADNDSNANGNCAVSYKGAWWYTECHSSNLNGLYHGGGHESYADGVNWSAWRGYYYSLKATEMKIRREA</sequence>
<comment type="caution">
    <text evidence="4">The sequence shown here is derived from an EMBL/GenBank/DDBJ whole genome shotgun (WGS) entry which is preliminary data.</text>
</comment>
<dbReference type="InterPro" id="IPR020837">
    <property type="entry name" value="Fibrinogen_CS"/>
</dbReference>
<name>A0A9Q1CKQ6_HOLLE</name>
<dbReference type="SMART" id="SM00186">
    <property type="entry name" value="FBG"/>
    <property type="match status" value="1"/>
</dbReference>
<dbReference type="InterPro" id="IPR050373">
    <property type="entry name" value="Fibrinogen_C-term_domain"/>
</dbReference>
<dbReference type="PROSITE" id="PS00514">
    <property type="entry name" value="FIBRINOGEN_C_1"/>
    <property type="match status" value="1"/>
</dbReference>
<dbReference type="InterPro" id="IPR002181">
    <property type="entry name" value="Fibrinogen_a/b/g_C_dom"/>
</dbReference>
<dbReference type="EMBL" id="JAIZAY010000002">
    <property type="protein sequence ID" value="KAJ8046538.1"/>
    <property type="molecule type" value="Genomic_DNA"/>
</dbReference>
<evidence type="ECO:0000259" key="3">
    <source>
        <dbReference type="PROSITE" id="PS51406"/>
    </source>
</evidence>
<gene>
    <name evidence="4" type="ORF">HOLleu_05234</name>
</gene>
<dbReference type="NCBIfam" id="NF040941">
    <property type="entry name" value="GGGWT_bact"/>
    <property type="match status" value="1"/>
</dbReference>
<dbReference type="FunFam" id="3.90.215.10:FF:000001">
    <property type="entry name" value="Tenascin isoform 1"/>
    <property type="match status" value="1"/>
</dbReference>
<dbReference type="PANTHER" id="PTHR19143">
    <property type="entry name" value="FIBRINOGEN/TENASCIN/ANGIOPOEITIN"/>
    <property type="match status" value="1"/>
</dbReference>
<dbReference type="CDD" id="cd00087">
    <property type="entry name" value="FReD"/>
    <property type="match status" value="1"/>
</dbReference>
<dbReference type="InterPro" id="IPR036056">
    <property type="entry name" value="Fibrinogen-like_C"/>
</dbReference>
<protein>
    <submittedName>
        <fullName evidence="4">Ficolin-1</fullName>
    </submittedName>
</protein>
<evidence type="ECO:0000313" key="5">
    <source>
        <dbReference type="Proteomes" id="UP001152320"/>
    </source>
</evidence>
<dbReference type="PROSITE" id="PS51406">
    <property type="entry name" value="FIBRINOGEN_C_2"/>
    <property type="match status" value="1"/>
</dbReference>
<dbReference type="InterPro" id="IPR014716">
    <property type="entry name" value="Fibrinogen_a/b/g_C_1"/>
</dbReference>
<evidence type="ECO:0000256" key="1">
    <source>
        <dbReference type="ARBA" id="ARBA00023157"/>
    </source>
</evidence>
<dbReference type="SUPFAM" id="SSF56496">
    <property type="entry name" value="Fibrinogen C-terminal domain-like"/>
    <property type="match status" value="1"/>
</dbReference>
<feature type="domain" description="Fibrinogen C-terminal" evidence="3">
    <location>
        <begin position="52"/>
        <end position="271"/>
    </location>
</feature>
<keyword evidence="5" id="KW-1185">Reference proteome</keyword>